<feature type="coiled-coil region" evidence="2">
    <location>
        <begin position="312"/>
        <end position="346"/>
    </location>
</feature>
<dbReference type="PANTHER" id="PTHR31088:SF6">
    <property type="entry name" value="PHAGE SHOCK PROTEIN A"/>
    <property type="match status" value="1"/>
</dbReference>
<dbReference type="InterPro" id="IPR007157">
    <property type="entry name" value="PspA_VIPP1"/>
</dbReference>
<protein>
    <recommendedName>
        <fullName evidence="6">PspA/IM30 family protein</fullName>
    </recommendedName>
</protein>
<feature type="region of interest" description="Disordered" evidence="3">
    <location>
        <begin position="67"/>
        <end position="86"/>
    </location>
</feature>
<dbReference type="PANTHER" id="PTHR31088">
    <property type="entry name" value="MEMBRANE-ASSOCIATED PROTEIN VIPP1, CHLOROPLASTIC"/>
    <property type="match status" value="1"/>
</dbReference>
<dbReference type="EMBL" id="BFEA01000187">
    <property type="protein sequence ID" value="GBG73629.1"/>
    <property type="molecule type" value="Genomic_DNA"/>
</dbReference>
<dbReference type="Pfam" id="PF04012">
    <property type="entry name" value="PspA_IM30"/>
    <property type="match status" value="1"/>
</dbReference>
<proteinExistence type="inferred from homology"/>
<evidence type="ECO:0000256" key="3">
    <source>
        <dbReference type="SAM" id="MobiDB-lite"/>
    </source>
</evidence>
<dbReference type="Proteomes" id="UP000265515">
    <property type="component" value="Unassembled WGS sequence"/>
</dbReference>
<comment type="similarity">
    <text evidence="1">Belongs to the PspA/Vipp/IM30 family.</text>
</comment>
<dbReference type="AlphaFoldDB" id="A0A388KUB4"/>
<organism evidence="4 5">
    <name type="scientific">Chara braunii</name>
    <name type="common">Braun's stonewort</name>
    <dbReference type="NCBI Taxonomy" id="69332"/>
    <lineage>
        <taxon>Eukaryota</taxon>
        <taxon>Viridiplantae</taxon>
        <taxon>Streptophyta</taxon>
        <taxon>Charophyceae</taxon>
        <taxon>Charales</taxon>
        <taxon>Characeae</taxon>
        <taxon>Chara</taxon>
    </lineage>
</organism>
<gene>
    <name evidence="4" type="ORF">CBR_g16972</name>
</gene>
<dbReference type="OrthoDB" id="434485at2759"/>
<sequence length="459" mass="49604">MAASAGTALMAWRISSLSYLPVSVRVEETRGSSQLAGATSARHEASAPLRRCQLTWRRRSAAAATSGRAKDAVVLSDTRGKPNKRGRLARRRLADEWSTHGSVVARKPGPCAAIQWKLCGGNAQQRRRGDAGGRREWQSRSRRISPPARTRFMRRRSSFIDGVGGRESESCALLLHLPFVDGKKGTKERKGGGGGGGGGVLGARMSIFDRMARVIRSYTNALLNDMEDPEKVLDQTVMEMEEDLSKMKKGIVKVMGSLKRLEDVHTGAESSSAQWHRRAKLAMSNGDEALAMAALRKKKEIDETASARTSDIERQREAIKKLRESMVTLEKRIAEAKSKKEPLKARAKSAKLGRQVAGILGGSDVGVGSALTMFEEMEAKVMAMEAEAEALGELTAAAGEDDVASQFLLTEGNISVDEELEALKKEMAGTTSIKGLLPPGRTGDDGAAASSQSRDDKNR</sequence>
<evidence type="ECO:0000313" key="4">
    <source>
        <dbReference type="EMBL" id="GBG73629.1"/>
    </source>
</evidence>
<feature type="compositionally biased region" description="Basic and acidic residues" evidence="3">
    <location>
        <begin position="127"/>
        <end position="139"/>
    </location>
</feature>
<evidence type="ECO:0000313" key="5">
    <source>
        <dbReference type="Proteomes" id="UP000265515"/>
    </source>
</evidence>
<name>A0A388KUB4_CHABU</name>
<feature type="region of interest" description="Disordered" evidence="3">
    <location>
        <begin position="123"/>
        <end position="143"/>
    </location>
</feature>
<evidence type="ECO:0008006" key="6">
    <source>
        <dbReference type="Google" id="ProtNLM"/>
    </source>
</evidence>
<evidence type="ECO:0000256" key="1">
    <source>
        <dbReference type="ARBA" id="ARBA00043985"/>
    </source>
</evidence>
<dbReference type="Gramene" id="GBG73629">
    <property type="protein sequence ID" value="GBG73629"/>
    <property type="gene ID" value="CBR_g16972"/>
</dbReference>
<accession>A0A388KUB4</accession>
<feature type="region of interest" description="Disordered" evidence="3">
    <location>
        <begin position="430"/>
        <end position="459"/>
    </location>
</feature>
<keyword evidence="2" id="KW-0175">Coiled coil</keyword>
<reference evidence="4 5" key="1">
    <citation type="journal article" date="2018" name="Cell">
        <title>The Chara Genome: Secondary Complexity and Implications for Plant Terrestrialization.</title>
        <authorList>
            <person name="Nishiyama T."/>
            <person name="Sakayama H."/>
            <person name="Vries J.D."/>
            <person name="Buschmann H."/>
            <person name="Saint-Marcoux D."/>
            <person name="Ullrich K.K."/>
            <person name="Haas F.B."/>
            <person name="Vanderstraeten L."/>
            <person name="Becker D."/>
            <person name="Lang D."/>
            <person name="Vosolsobe S."/>
            <person name="Rombauts S."/>
            <person name="Wilhelmsson P.K.I."/>
            <person name="Janitza P."/>
            <person name="Kern R."/>
            <person name="Heyl A."/>
            <person name="Rumpler F."/>
            <person name="Villalobos L.I.A.C."/>
            <person name="Clay J.M."/>
            <person name="Skokan R."/>
            <person name="Toyoda A."/>
            <person name="Suzuki Y."/>
            <person name="Kagoshima H."/>
            <person name="Schijlen E."/>
            <person name="Tajeshwar N."/>
            <person name="Catarino B."/>
            <person name="Hetherington A.J."/>
            <person name="Saltykova A."/>
            <person name="Bonnot C."/>
            <person name="Breuninger H."/>
            <person name="Symeonidi A."/>
            <person name="Radhakrishnan G.V."/>
            <person name="Van Nieuwerburgh F."/>
            <person name="Deforce D."/>
            <person name="Chang C."/>
            <person name="Karol K.G."/>
            <person name="Hedrich R."/>
            <person name="Ulvskov P."/>
            <person name="Glockner G."/>
            <person name="Delwiche C.F."/>
            <person name="Petrasek J."/>
            <person name="Van de Peer Y."/>
            <person name="Friml J."/>
            <person name="Beilby M."/>
            <person name="Dolan L."/>
            <person name="Kohara Y."/>
            <person name="Sugano S."/>
            <person name="Fujiyama A."/>
            <person name="Delaux P.-M."/>
            <person name="Quint M."/>
            <person name="TheiBen G."/>
            <person name="Hagemann M."/>
            <person name="Harholt J."/>
            <person name="Dunand C."/>
            <person name="Zachgo S."/>
            <person name="Langdale J."/>
            <person name="Maumus F."/>
            <person name="Straeten D.V.D."/>
            <person name="Gould S.B."/>
            <person name="Rensing S.A."/>
        </authorList>
    </citation>
    <scope>NUCLEOTIDE SEQUENCE [LARGE SCALE GENOMIC DNA]</scope>
    <source>
        <strain evidence="4 5">S276</strain>
    </source>
</reference>
<evidence type="ECO:0000256" key="2">
    <source>
        <dbReference type="SAM" id="Coils"/>
    </source>
</evidence>
<comment type="caution">
    <text evidence="4">The sequence shown here is derived from an EMBL/GenBank/DDBJ whole genome shotgun (WGS) entry which is preliminary data.</text>
</comment>
<keyword evidence="5" id="KW-1185">Reference proteome</keyword>